<protein>
    <recommendedName>
        <fullName evidence="4">Divalent ion tolerance protein CutA</fullName>
    </recommendedName>
</protein>
<evidence type="ECO:0000313" key="2">
    <source>
        <dbReference type="EMBL" id="ETX08777.1"/>
    </source>
</evidence>
<comment type="similarity">
    <text evidence="1">Belongs to the CutA family.</text>
</comment>
<reference evidence="2 3" key="1">
    <citation type="journal article" date="2014" name="Nature">
        <title>An environmental bacterial taxon with a large and distinct metabolic repertoire.</title>
        <authorList>
            <person name="Wilson M.C."/>
            <person name="Mori T."/>
            <person name="Ruckert C."/>
            <person name="Uria A.R."/>
            <person name="Helf M.J."/>
            <person name="Takada K."/>
            <person name="Gernert C."/>
            <person name="Steffens U.A."/>
            <person name="Heycke N."/>
            <person name="Schmitt S."/>
            <person name="Rinke C."/>
            <person name="Helfrich E.J."/>
            <person name="Brachmann A.O."/>
            <person name="Gurgui C."/>
            <person name="Wakimoto T."/>
            <person name="Kracht M."/>
            <person name="Crusemann M."/>
            <person name="Hentschel U."/>
            <person name="Abe I."/>
            <person name="Matsunaga S."/>
            <person name="Kalinowski J."/>
            <person name="Takeyama H."/>
            <person name="Piel J."/>
        </authorList>
    </citation>
    <scope>NUCLEOTIDE SEQUENCE [LARGE SCALE GENOMIC DNA]</scope>
    <source>
        <strain evidence="3">TSY2</strain>
    </source>
</reference>
<dbReference type="InterPro" id="IPR004323">
    <property type="entry name" value="Ion_tolerance_CutA"/>
</dbReference>
<gene>
    <name evidence="2" type="ORF">ETSY2_03405</name>
</gene>
<dbReference type="HOGENOM" id="CLU_098807_3_1_7"/>
<dbReference type="Gene3D" id="3.30.70.120">
    <property type="match status" value="1"/>
</dbReference>
<evidence type="ECO:0000256" key="1">
    <source>
        <dbReference type="ARBA" id="ARBA00010169"/>
    </source>
</evidence>
<dbReference type="GO" id="GO:0005507">
    <property type="term" value="F:copper ion binding"/>
    <property type="evidence" value="ECO:0007669"/>
    <property type="project" value="TreeGrafter"/>
</dbReference>
<evidence type="ECO:0008006" key="4">
    <source>
        <dbReference type="Google" id="ProtNLM"/>
    </source>
</evidence>
<sequence>MTYRVVMSTIDNRDQAEQFARVLPESRLVACVNIMGPMMSLYHWQDAIARDEEYLLLMKTVATEEQALIERIQELHPYEVPEVIVLPVLDGAPSYLSWIDASVRQQER</sequence>
<name>W4MGH5_9BACT</name>
<dbReference type="SUPFAM" id="SSF54913">
    <property type="entry name" value="GlnB-like"/>
    <property type="match status" value="1"/>
</dbReference>
<organism evidence="2 3">
    <name type="scientific">Candidatus Entotheonella gemina</name>
    <dbReference type="NCBI Taxonomy" id="1429439"/>
    <lineage>
        <taxon>Bacteria</taxon>
        <taxon>Pseudomonadati</taxon>
        <taxon>Nitrospinota/Tectimicrobiota group</taxon>
        <taxon>Candidatus Tectimicrobiota</taxon>
        <taxon>Candidatus Entotheonellia</taxon>
        <taxon>Candidatus Entotheonellales</taxon>
        <taxon>Candidatus Entotheonellaceae</taxon>
        <taxon>Candidatus Entotheonella</taxon>
    </lineage>
</organism>
<dbReference type="InterPro" id="IPR015867">
    <property type="entry name" value="N-reg_PII/ATP_PRibTrfase_C"/>
</dbReference>
<dbReference type="Proteomes" id="UP000019140">
    <property type="component" value="Unassembled WGS sequence"/>
</dbReference>
<dbReference type="InterPro" id="IPR011322">
    <property type="entry name" value="N-reg_PII-like_a/b"/>
</dbReference>
<dbReference type="AlphaFoldDB" id="W4MGH5"/>
<dbReference type="PANTHER" id="PTHR23419">
    <property type="entry name" value="DIVALENT CATION TOLERANCE CUTA-RELATED"/>
    <property type="match status" value="1"/>
</dbReference>
<proteinExistence type="inferred from homology"/>
<accession>W4MGH5</accession>
<dbReference type="EMBL" id="AZHX01000136">
    <property type="protein sequence ID" value="ETX08777.1"/>
    <property type="molecule type" value="Genomic_DNA"/>
</dbReference>
<dbReference type="GO" id="GO:0010038">
    <property type="term" value="P:response to metal ion"/>
    <property type="evidence" value="ECO:0007669"/>
    <property type="project" value="InterPro"/>
</dbReference>
<dbReference type="PANTHER" id="PTHR23419:SF8">
    <property type="entry name" value="FI09726P"/>
    <property type="match status" value="1"/>
</dbReference>
<comment type="caution">
    <text evidence="2">The sequence shown here is derived from an EMBL/GenBank/DDBJ whole genome shotgun (WGS) entry which is preliminary data.</text>
</comment>
<dbReference type="Pfam" id="PF03091">
    <property type="entry name" value="CutA1"/>
    <property type="match status" value="1"/>
</dbReference>
<keyword evidence="3" id="KW-1185">Reference proteome</keyword>
<evidence type="ECO:0000313" key="3">
    <source>
        <dbReference type="Proteomes" id="UP000019140"/>
    </source>
</evidence>